<dbReference type="Proteomes" id="UP000595074">
    <property type="component" value="Chromosome"/>
</dbReference>
<proteinExistence type="inferred from homology"/>
<dbReference type="GO" id="GO:0009279">
    <property type="term" value="C:cell outer membrane"/>
    <property type="evidence" value="ECO:0007669"/>
    <property type="project" value="InterPro"/>
</dbReference>
<dbReference type="RefSeq" id="WP_197549154.1">
    <property type="nucleotide sequence ID" value="NZ_CP063164.1"/>
</dbReference>
<evidence type="ECO:0000313" key="2">
    <source>
        <dbReference type="Proteomes" id="UP000595074"/>
    </source>
</evidence>
<name>A0A7M1S5Q0_9BACT</name>
<dbReference type="GO" id="GO:1990351">
    <property type="term" value="C:transporter complex"/>
    <property type="evidence" value="ECO:0007669"/>
    <property type="project" value="TreeGrafter"/>
</dbReference>
<gene>
    <name evidence="1" type="ORF">IMZ28_02645</name>
</gene>
<protein>
    <submittedName>
        <fullName evidence="1">LPS-assembly protein LptD</fullName>
    </submittedName>
</protein>
<evidence type="ECO:0000313" key="1">
    <source>
        <dbReference type="EMBL" id="QOR62392.1"/>
    </source>
</evidence>
<dbReference type="InterPro" id="IPR020889">
    <property type="entry name" value="LipoPS_assembly_LptD"/>
</dbReference>
<keyword evidence="2" id="KW-1185">Reference proteome</keyword>
<dbReference type="GO" id="GO:0043165">
    <property type="term" value="P:Gram-negative-bacterium-type cell outer membrane assembly"/>
    <property type="evidence" value="ECO:0007669"/>
    <property type="project" value="InterPro"/>
</dbReference>
<reference evidence="1 2" key="1">
    <citation type="submission" date="2020-10" db="EMBL/GenBank/DDBJ databases">
        <title>The genome of sulfurovum sp.</title>
        <authorList>
            <person name="Xie S."/>
            <person name="Shao Z."/>
            <person name="Jiang L."/>
        </authorList>
    </citation>
    <scope>NUCLEOTIDE SEQUENCE [LARGE SCALE GENOMIC DNA]</scope>
    <source>
        <strain evidence="1 2">ST-419</strain>
    </source>
</reference>
<dbReference type="AlphaFoldDB" id="A0A7M1S5Q0"/>
<dbReference type="PANTHER" id="PTHR30189:SF1">
    <property type="entry name" value="LPS-ASSEMBLY PROTEIN LPTD"/>
    <property type="match status" value="1"/>
</dbReference>
<dbReference type="HAMAP" id="MF_01411">
    <property type="entry name" value="LPS_assembly_LptD"/>
    <property type="match status" value="1"/>
</dbReference>
<dbReference type="InterPro" id="IPR050218">
    <property type="entry name" value="LptD"/>
</dbReference>
<dbReference type="PANTHER" id="PTHR30189">
    <property type="entry name" value="LPS-ASSEMBLY PROTEIN"/>
    <property type="match status" value="1"/>
</dbReference>
<dbReference type="EMBL" id="CP063164">
    <property type="protein sequence ID" value="QOR62392.1"/>
    <property type="molecule type" value="Genomic_DNA"/>
</dbReference>
<organism evidence="1 2">
    <name type="scientific">Sulfurovum indicum</name>
    <dbReference type="NCBI Taxonomy" id="2779528"/>
    <lineage>
        <taxon>Bacteria</taxon>
        <taxon>Pseudomonadati</taxon>
        <taxon>Campylobacterota</taxon>
        <taxon>Epsilonproteobacteria</taxon>
        <taxon>Campylobacterales</taxon>
        <taxon>Sulfurovaceae</taxon>
        <taxon>Sulfurovum</taxon>
    </lineage>
</organism>
<dbReference type="KEGG" id="sinu:IMZ28_02645"/>
<dbReference type="GO" id="GO:0015920">
    <property type="term" value="P:lipopolysaccharide transport"/>
    <property type="evidence" value="ECO:0007669"/>
    <property type="project" value="InterPro"/>
</dbReference>
<accession>A0A7M1S5Q0</accession>
<sequence length="705" mass="82625">MLRFLFSAFFVLIPIETLYGAEERMNIEVTAKHVEGTKTTLHAQDGVVIYYQDSVIRADEAHYNKVTHRLVVDGNVEMIGYQGTKEHTSHLEIDTETNHVLFKELFFTNENDIWLLTSEANRTDGNYTFGTSMLSSCEVEDPLWKMFFSRSSYDSDAKYMKIYDARVYFGEVPVFYTPYLAFSTDNRRSSGLLFPLLGYTENEGLIYEQPLFWAISDSMDLEFNPQIRTKRSFGMYATYRFVDSPYSSGILRMGYFKDKSSYVEENNLPEDKHYGLEFLYDSSRVFTPYLSNDYTDGLYANITLLNDIDYLNLQKTSIEHFGQLPLQESRVNYFLYNDDWYGGVYAKYFIDTRLEHNDKTLQTLPALQFHKYLKSLFWDNLTYSLDIQTRHLDRRDGPTLNQAELHVPIEFTMSFFDDFISLSLGESLYYGRFFFGNDNTLVYDYFQYNSNVHTVKLFTDLVKQYNGFIHVLQPSLEYIKPGSESQRPVDFDEVIQDSSGQINDGLRDLFSVGLPEEQAVFSLNQYFYDETMKLVFFQRLSQSYYTDRVYELSEINNEMQYNWKNWQFYNNIYYSYEFNKISESSTRITLNESGYYVSVGHTFKKQLIEPGQPVTSNDINFNFRYDYNEQVTFNGGVTYNLEEASSKLWRFGTAYKQDCWSVMAQIQADVLPRPTISDGSAYTQEYSFTFQLNFIPFASIGTGNR</sequence>